<evidence type="ECO:0000259" key="8">
    <source>
        <dbReference type="PROSITE" id="PS50893"/>
    </source>
</evidence>
<evidence type="ECO:0000313" key="10">
    <source>
        <dbReference type="EMBL" id="CAF1295585.1"/>
    </source>
</evidence>
<sequence>MAKANIKEMKSYGQAGKVAEEVFAAFRTVLAFNAQTSEQTRRKEKLVLNNVSFTINAGKTVALVGSSGSGKSTCTQLLLRFYELTNGHIKINDRNIDEFDIYDYNQAIGVVSQEAVLFATSIQDNIRFGKKNATQDDVIEAAKQAHAHDFIMKLPEGYNTMVGERGVKLSGGQRQRIALARALIRQPNLLILDEATSALDSSSEKIVQQALERASKGRTTIVIAHRLSTIRHADWIVVMKDGAVIEQGSHDDLIAANHMYSDLFKNYQSGTINVESSEIVNMQESDDVSSESIRDQELDSIQMKEKEKNEITLEKETTEFMIDESSAGSFRSLINLLKLNSPEWPYLLIASLFTIAICAASPQGCLAVAGARLTNRLRIKAFGCMLRQEVGWFDETENSVGSLCSRLSTDALEIQKLTGVRLGLIIQAVSLLIIALILGAIFSWQLTLVVYGLLSIVLINVILNIRRNIQLAILIQELVSQYSDLVTQSVHNIRTVFQLNRQHETLKSFEYIIERKLAVPSILKSGVAFALSFPIITFILPSLGALAVVLLEQDLIDPQRIILLFAFIPLALDVIQIFTIVSGEFARSSASAKRLNRLFKRKPVIDNGSTEGKKIDNFSGSIEFENIIFAYPTRKSIIVLDKFHLAIKSGQSVALTLPQGYNTSVGRNGIFYLSGGQKQRIAIARALFRNPKILLLDEATSALDVHNEQLVQESLDKARQDDPSRTIIIVAHRLSTIQSCDFICVFDYDGCLLECGTHAELMALRNAYHRLFLDYVEGRDNS</sequence>
<protein>
    <submittedName>
        <fullName evidence="11">Uncharacterized protein</fullName>
    </submittedName>
</protein>
<dbReference type="PANTHER" id="PTHR43394">
    <property type="entry name" value="ATP-DEPENDENT PERMEASE MDL1, MITOCHONDRIAL"/>
    <property type="match status" value="1"/>
</dbReference>
<keyword evidence="2 7" id="KW-0812">Transmembrane</keyword>
<evidence type="ECO:0000256" key="4">
    <source>
        <dbReference type="ARBA" id="ARBA00022840"/>
    </source>
</evidence>
<dbReference type="InterPro" id="IPR027417">
    <property type="entry name" value="P-loop_NTPase"/>
</dbReference>
<dbReference type="Pfam" id="PF00005">
    <property type="entry name" value="ABC_tran"/>
    <property type="match status" value="2"/>
</dbReference>
<keyword evidence="3" id="KW-0547">Nucleotide-binding</keyword>
<evidence type="ECO:0000256" key="7">
    <source>
        <dbReference type="SAM" id="Phobius"/>
    </source>
</evidence>
<dbReference type="PANTHER" id="PTHR43394:SF1">
    <property type="entry name" value="ATP-BINDING CASSETTE SUB-FAMILY B MEMBER 10, MITOCHONDRIAL"/>
    <property type="match status" value="1"/>
</dbReference>
<keyword evidence="5 7" id="KW-1133">Transmembrane helix</keyword>
<dbReference type="Proteomes" id="UP000663854">
    <property type="component" value="Unassembled WGS sequence"/>
</dbReference>
<evidence type="ECO:0000256" key="5">
    <source>
        <dbReference type="ARBA" id="ARBA00022989"/>
    </source>
</evidence>
<dbReference type="PROSITE" id="PS50929">
    <property type="entry name" value="ABC_TM1F"/>
    <property type="match status" value="1"/>
</dbReference>
<dbReference type="InterPro" id="IPR036640">
    <property type="entry name" value="ABC1_TM_sf"/>
</dbReference>
<dbReference type="InterPro" id="IPR039421">
    <property type="entry name" value="Type_1_exporter"/>
</dbReference>
<dbReference type="InterPro" id="IPR003593">
    <property type="entry name" value="AAA+_ATPase"/>
</dbReference>
<evidence type="ECO:0000256" key="6">
    <source>
        <dbReference type="ARBA" id="ARBA00023136"/>
    </source>
</evidence>
<dbReference type="CDD" id="cd18578">
    <property type="entry name" value="ABC_6TM_Pgp_ABCB1_D2_like"/>
    <property type="match status" value="1"/>
</dbReference>
<feature type="transmembrane region" description="Helical" evidence="7">
    <location>
        <begin position="561"/>
        <end position="586"/>
    </location>
</feature>
<proteinExistence type="predicted"/>
<dbReference type="Gene3D" id="1.20.1560.10">
    <property type="entry name" value="ABC transporter type 1, transmembrane domain"/>
    <property type="match status" value="2"/>
</dbReference>
<dbReference type="GO" id="GO:0016887">
    <property type="term" value="F:ATP hydrolysis activity"/>
    <property type="evidence" value="ECO:0007669"/>
    <property type="project" value="InterPro"/>
</dbReference>
<dbReference type="GO" id="GO:0005524">
    <property type="term" value="F:ATP binding"/>
    <property type="evidence" value="ECO:0007669"/>
    <property type="project" value="UniProtKB-KW"/>
</dbReference>
<feature type="transmembrane region" description="Helical" evidence="7">
    <location>
        <begin position="422"/>
        <end position="442"/>
    </location>
</feature>
<feature type="transmembrane region" description="Helical" evidence="7">
    <location>
        <begin position="526"/>
        <end position="549"/>
    </location>
</feature>
<dbReference type="SUPFAM" id="SSF90123">
    <property type="entry name" value="ABC transporter transmembrane region"/>
    <property type="match status" value="1"/>
</dbReference>
<dbReference type="GO" id="GO:0016020">
    <property type="term" value="C:membrane"/>
    <property type="evidence" value="ECO:0007669"/>
    <property type="project" value="UniProtKB-SubCell"/>
</dbReference>
<keyword evidence="6 7" id="KW-0472">Membrane</keyword>
<dbReference type="AlphaFoldDB" id="A0A815YFU0"/>
<dbReference type="InterPro" id="IPR017871">
    <property type="entry name" value="ABC_transporter-like_CS"/>
</dbReference>
<dbReference type="Proteomes" id="UP000663870">
    <property type="component" value="Unassembled WGS sequence"/>
</dbReference>
<feature type="transmembrane region" description="Helical" evidence="7">
    <location>
        <begin position="448"/>
        <end position="465"/>
    </location>
</feature>
<dbReference type="PROSITE" id="PS50893">
    <property type="entry name" value="ABC_TRANSPORTER_2"/>
    <property type="match status" value="2"/>
</dbReference>
<dbReference type="InterPro" id="IPR003439">
    <property type="entry name" value="ABC_transporter-like_ATP-bd"/>
</dbReference>
<feature type="transmembrane region" description="Helical" evidence="7">
    <location>
        <begin position="344"/>
        <end position="370"/>
    </location>
</feature>
<dbReference type="FunFam" id="3.40.50.300:FF:000218">
    <property type="entry name" value="Multidrug ABC transporter ATP-binding protein"/>
    <property type="match status" value="1"/>
</dbReference>
<comment type="subcellular location">
    <subcellularLocation>
        <location evidence="1">Membrane</location>
        <topology evidence="1">Multi-pass membrane protein</topology>
    </subcellularLocation>
</comment>
<comment type="caution">
    <text evidence="11">The sequence shown here is derived from an EMBL/GenBank/DDBJ whole genome shotgun (WGS) entry which is preliminary data.</text>
</comment>
<accession>A0A815YFU0</accession>
<dbReference type="SMART" id="SM00382">
    <property type="entry name" value="AAA"/>
    <property type="match status" value="2"/>
</dbReference>
<evidence type="ECO:0000259" key="9">
    <source>
        <dbReference type="PROSITE" id="PS50929"/>
    </source>
</evidence>
<gene>
    <name evidence="11" type="ORF">JXQ802_LOCUS45132</name>
    <name evidence="10" type="ORF">PYM288_LOCUS29632</name>
</gene>
<dbReference type="CDD" id="cd03249">
    <property type="entry name" value="ABC_MTABC3_MDL1_MDL2"/>
    <property type="match status" value="1"/>
</dbReference>
<organism evidence="11 12">
    <name type="scientific">Rotaria sordida</name>
    <dbReference type="NCBI Taxonomy" id="392033"/>
    <lineage>
        <taxon>Eukaryota</taxon>
        <taxon>Metazoa</taxon>
        <taxon>Spiralia</taxon>
        <taxon>Gnathifera</taxon>
        <taxon>Rotifera</taxon>
        <taxon>Eurotatoria</taxon>
        <taxon>Bdelloidea</taxon>
        <taxon>Philodinida</taxon>
        <taxon>Philodinidae</taxon>
        <taxon>Rotaria</taxon>
    </lineage>
</organism>
<evidence type="ECO:0000256" key="2">
    <source>
        <dbReference type="ARBA" id="ARBA00022692"/>
    </source>
</evidence>
<dbReference type="Gene3D" id="3.40.50.300">
    <property type="entry name" value="P-loop containing nucleotide triphosphate hydrolases"/>
    <property type="match status" value="2"/>
</dbReference>
<reference evidence="11" key="1">
    <citation type="submission" date="2021-02" db="EMBL/GenBank/DDBJ databases">
        <authorList>
            <person name="Nowell W R."/>
        </authorList>
    </citation>
    <scope>NUCLEOTIDE SEQUENCE</scope>
</reference>
<dbReference type="InterPro" id="IPR011527">
    <property type="entry name" value="ABC1_TM_dom"/>
</dbReference>
<dbReference type="PROSITE" id="PS00211">
    <property type="entry name" value="ABC_TRANSPORTER_1"/>
    <property type="match status" value="2"/>
</dbReference>
<dbReference type="GO" id="GO:0015421">
    <property type="term" value="F:ABC-type oligopeptide transporter activity"/>
    <property type="evidence" value="ECO:0007669"/>
    <property type="project" value="TreeGrafter"/>
</dbReference>
<keyword evidence="4" id="KW-0067">ATP-binding</keyword>
<evidence type="ECO:0000313" key="12">
    <source>
        <dbReference type="Proteomes" id="UP000663870"/>
    </source>
</evidence>
<feature type="domain" description="ABC transmembrane type-1" evidence="9">
    <location>
        <begin position="321"/>
        <end position="587"/>
    </location>
</feature>
<name>A0A815YFU0_9BILA</name>
<keyword evidence="12" id="KW-1185">Reference proteome</keyword>
<evidence type="ECO:0000256" key="1">
    <source>
        <dbReference type="ARBA" id="ARBA00004141"/>
    </source>
</evidence>
<dbReference type="Pfam" id="PF00664">
    <property type="entry name" value="ABC_membrane"/>
    <property type="match status" value="2"/>
</dbReference>
<dbReference type="EMBL" id="CAJNOL010003663">
    <property type="protein sequence ID" value="CAF1570191.1"/>
    <property type="molecule type" value="Genomic_DNA"/>
</dbReference>
<feature type="domain" description="ABC transporter" evidence="8">
    <location>
        <begin position="26"/>
        <end position="266"/>
    </location>
</feature>
<dbReference type="SUPFAM" id="SSF52540">
    <property type="entry name" value="P-loop containing nucleoside triphosphate hydrolases"/>
    <property type="match status" value="2"/>
</dbReference>
<evidence type="ECO:0000256" key="3">
    <source>
        <dbReference type="ARBA" id="ARBA00022741"/>
    </source>
</evidence>
<dbReference type="EMBL" id="CAJNOH010002480">
    <property type="protein sequence ID" value="CAF1295585.1"/>
    <property type="molecule type" value="Genomic_DNA"/>
</dbReference>
<evidence type="ECO:0000313" key="11">
    <source>
        <dbReference type="EMBL" id="CAF1570191.1"/>
    </source>
</evidence>
<feature type="domain" description="ABC transporter" evidence="8">
    <location>
        <begin position="485"/>
        <end position="774"/>
    </location>
</feature>